<dbReference type="Proteomes" id="UP000322873">
    <property type="component" value="Unassembled WGS sequence"/>
</dbReference>
<comment type="caution">
    <text evidence="1">The sequence shown here is derived from an EMBL/GenBank/DDBJ whole genome shotgun (WGS) entry which is preliminary data.</text>
</comment>
<evidence type="ECO:0000313" key="1">
    <source>
        <dbReference type="EMBL" id="KAA8573481.1"/>
    </source>
</evidence>
<evidence type="ECO:0000313" key="2">
    <source>
        <dbReference type="Proteomes" id="UP000322873"/>
    </source>
</evidence>
<organism evidence="1 2">
    <name type="scientific">Monilinia fructicola</name>
    <name type="common">Brown rot fungus</name>
    <name type="synonym">Ciboria fructicola</name>
    <dbReference type="NCBI Taxonomy" id="38448"/>
    <lineage>
        <taxon>Eukaryota</taxon>
        <taxon>Fungi</taxon>
        <taxon>Dikarya</taxon>
        <taxon>Ascomycota</taxon>
        <taxon>Pezizomycotina</taxon>
        <taxon>Leotiomycetes</taxon>
        <taxon>Helotiales</taxon>
        <taxon>Sclerotiniaceae</taxon>
        <taxon>Monilinia</taxon>
    </lineage>
</organism>
<sequence>MSFPDDFKSVKASNIAEIDSYQDKAASKDSQLKAIWDEQMGAKNIAVAYRQAHVLLLSWHPEDDDLHVDQEVSNLRVRLGEVKGALNLTGTSTLNPGENKEIHEVVWNSAENNIRHTRSDVLVIFDCCNAGEMNRNVRGSDFTRRAFEYIAATSQGSTTKKPGPESFTSALIWALKYMIKHKPGRRFSTTELVNKIYHAPKLPEDQAPRLIEGSPIGCLRKIVLGPLDEKSLTGVSNGINMERINETNDTLSVRFVFTKTINKRMIQDLSKDLSNLIGQGDFGASTILWDGINSPGPETKRIRDIINHWQNQTKKQTRTSFSSFWAVFKPHPSHP</sequence>
<protein>
    <submittedName>
        <fullName evidence="1">Uncharacterized protein</fullName>
    </submittedName>
</protein>
<accession>A0A5M9JWA7</accession>
<gene>
    <name evidence="1" type="ORF">EYC84_005066</name>
</gene>
<dbReference type="VEuPathDB" id="FungiDB:MFRU_001g05500"/>
<proteinExistence type="predicted"/>
<dbReference type="EMBL" id="VICG01000003">
    <property type="protein sequence ID" value="KAA8573481.1"/>
    <property type="molecule type" value="Genomic_DNA"/>
</dbReference>
<reference evidence="1 2" key="1">
    <citation type="submission" date="2019-06" db="EMBL/GenBank/DDBJ databases">
        <title>Genome Sequence of the Brown Rot Fungal Pathogen Monilinia fructicola.</title>
        <authorList>
            <person name="De Miccolis Angelini R.M."/>
            <person name="Landi L."/>
            <person name="Abate D."/>
            <person name="Pollastro S."/>
            <person name="Romanazzi G."/>
            <person name="Faretra F."/>
        </authorList>
    </citation>
    <scope>NUCLEOTIDE SEQUENCE [LARGE SCALE GENOMIC DNA]</scope>
    <source>
        <strain evidence="1 2">Mfrc123</strain>
    </source>
</reference>
<dbReference type="AlphaFoldDB" id="A0A5M9JWA7"/>
<name>A0A5M9JWA7_MONFR</name>
<keyword evidence="2" id="KW-1185">Reference proteome</keyword>